<organism evidence="3 4">
    <name type="scientific">Tanacetum coccineum</name>
    <dbReference type="NCBI Taxonomy" id="301880"/>
    <lineage>
        <taxon>Eukaryota</taxon>
        <taxon>Viridiplantae</taxon>
        <taxon>Streptophyta</taxon>
        <taxon>Embryophyta</taxon>
        <taxon>Tracheophyta</taxon>
        <taxon>Spermatophyta</taxon>
        <taxon>Magnoliopsida</taxon>
        <taxon>eudicotyledons</taxon>
        <taxon>Gunneridae</taxon>
        <taxon>Pentapetalae</taxon>
        <taxon>asterids</taxon>
        <taxon>campanulids</taxon>
        <taxon>Asterales</taxon>
        <taxon>Asteraceae</taxon>
        <taxon>Asteroideae</taxon>
        <taxon>Anthemideae</taxon>
        <taxon>Anthemidinae</taxon>
        <taxon>Tanacetum</taxon>
    </lineage>
</organism>
<sequence length="459" mass="50898">MIRGYTTLSATCSLLSLANIAEKDTIVVSTPAVDEPIDATVDVVVPVESIRAISARFANTVYGFFLGKRVAYPVVANYVRNTWGKFGLVRSMFSSSTGLFSFQFSSQDGLNAMLENGPWFIRIHPIILKKWIPDVNLLKEDVRNVLVWVKLHGVPVTTFSEDGLSTIATKLGTPIMLDSYTADMCLHSWGRSSYARAMIELRADVDLKDTIVVAMPKINEKGLYTCNVRVEYEWKPPRCACCKIFGHTQMECPKNPGLGVGAGETKNPKKTSQAPKGFPVGPKMEFKPNQEYRPVTKKHIANSSGNKKKGVDSNSKGTSNLDKIRDNSSGSSFWNVENSSTSTTSIMDKIGKFEDLITDGQATLVDEAGNPLKKVEYSGDHDSEDDVASVDNDMARSLASERTRFGTQSLLEQWTDSYGNGDYDEDPYDDDMYEGHDLSKEIQTICDKLDIRVRGRKKQ</sequence>
<proteinExistence type="predicted"/>
<evidence type="ECO:0000259" key="2">
    <source>
        <dbReference type="Pfam" id="PF14111"/>
    </source>
</evidence>
<evidence type="ECO:0000313" key="4">
    <source>
        <dbReference type="Proteomes" id="UP001151760"/>
    </source>
</evidence>
<reference evidence="3" key="2">
    <citation type="submission" date="2022-01" db="EMBL/GenBank/DDBJ databases">
        <authorList>
            <person name="Yamashiro T."/>
            <person name="Shiraishi A."/>
            <person name="Satake H."/>
            <person name="Nakayama K."/>
        </authorList>
    </citation>
    <scope>NUCLEOTIDE SEQUENCE</scope>
</reference>
<feature type="domain" description="DUF4283" evidence="2">
    <location>
        <begin position="55"/>
        <end position="137"/>
    </location>
</feature>
<reference evidence="3" key="1">
    <citation type="journal article" date="2022" name="Int. J. Mol. Sci.">
        <title>Draft Genome of Tanacetum Coccineum: Genomic Comparison of Closely Related Tanacetum-Family Plants.</title>
        <authorList>
            <person name="Yamashiro T."/>
            <person name="Shiraishi A."/>
            <person name="Nakayama K."/>
            <person name="Satake H."/>
        </authorList>
    </citation>
    <scope>NUCLEOTIDE SEQUENCE</scope>
</reference>
<accession>A0ABQ5GT28</accession>
<dbReference type="PANTHER" id="PTHR31286:SF99">
    <property type="entry name" value="DUF4283 DOMAIN-CONTAINING PROTEIN"/>
    <property type="match status" value="1"/>
</dbReference>
<protein>
    <submittedName>
        <fullName evidence="3">Retrotransposon protein, putative, ty1-copia subclass</fullName>
    </submittedName>
</protein>
<dbReference type="InterPro" id="IPR025558">
    <property type="entry name" value="DUF4283"/>
</dbReference>
<dbReference type="PANTHER" id="PTHR31286">
    <property type="entry name" value="GLYCINE-RICH CELL WALL STRUCTURAL PROTEIN 1.8-LIKE"/>
    <property type="match status" value="1"/>
</dbReference>
<gene>
    <name evidence="3" type="ORF">Tco_1045111</name>
</gene>
<name>A0ABQ5GT28_9ASTR</name>
<dbReference type="InterPro" id="IPR040256">
    <property type="entry name" value="At4g02000-like"/>
</dbReference>
<evidence type="ECO:0000256" key="1">
    <source>
        <dbReference type="SAM" id="MobiDB-lite"/>
    </source>
</evidence>
<dbReference type="EMBL" id="BQNB010018797">
    <property type="protein sequence ID" value="GJT78386.1"/>
    <property type="molecule type" value="Genomic_DNA"/>
</dbReference>
<dbReference type="Proteomes" id="UP001151760">
    <property type="component" value="Unassembled WGS sequence"/>
</dbReference>
<evidence type="ECO:0000313" key="3">
    <source>
        <dbReference type="EMBL" id="GJT78386.1"/>
    </source>
</evidence>
<feature type="region of interest" description="Disordered" evidence="1">
    <location>
        <begin position="263"/>
        <end position="341"/>
    </location>
</feature>
<dbReference type="Pfam" id="PF14111">
    <property type="entry name" value="DUF4283"/>
    <property type="match status" value="1"/>
</dbReference>
<comment type="caution">
    <text evidence="3">The sequence shown here is derived from an EMBL/GenBank/DDBJ whole genome shotgun (WGS) entry which is preliminary data.</text>
</comment>
<feature type="compositionally biased region" description="Polar residues" evidence="1">
    <location>
        <begin position="312"/>
        <end position="341"/>
    </location>
</feature>
<keyword evidence="4" id="KW-1185">Reference proteome</keyword>